<dbReference type="InterPro" id="IPR023772">
    <property type="entry name" value="DNA-bd_HTH_TetR-type_CS"/>
</dbReference>
<name>C6C990_MUSP7</name>
<organism evidence="6 7">
    <name type="scientific">Musicola paradisiaca (strain Ech703)</name>
    <name type="common">Dickeya paradisiaca</name>
    <name type="synonym">Dickeya dadantii</name>
    <dbReference type="NCBI Taxonomy" id="579405"/>
    <lineage>
        <taxon>Bacteria</taxon>
        <taxon>Pseudomonadati</taxon>
        <taxon>Pseudomonadota</taxon>
        <taxon>Gammaproteobacteria</taxon>
        <taxon>Enterobacterales</taxon>
        <taxon>Pectobacteriaceae</taxon>
        <taxon>Musicola</taxon>
    </lineage>
</organism>
<evidence type="ECO:0000313" key="7">
    <source>
        <dbReference type="Proteomes" id="UP000002734"/>
    </source>
</evidence>
<dbReference type="InterPro" id="IPR050109">
    <property type="entry name" value="HTH-type_TetR-like_transc_reg"/>
</dbReference>
<evidence type="ECO:0000256" key="4">
    <source>
        <dbReference type="PROSITE-ProRule" id="PRU00335"/>
    </source>
</evidence>
<dbReference type="Gene3D" id="1.10.357.10">
    <property type="entry name" value="Tetracycline Repressor, domain 2"/>
    <property type="match status" value="1"/>
</dbReference>
<dbReference type="EMBL" id="CP001654">
    <property type="protein sequence ID" value="ACS86290.1"/>
    <property type="molecule type" value="Genomic_DNA"/>
</dbReference>
<dbReference type="PANTHER" id="PTHR30055">
    <property type="entry name" value="HTH-TYPE TRANSCRIPTIONAL REGULATOR RUTR"/>
    <property type="match status" value="1"/>
</dbReference>
<dbReference type="InterPro" id="IPR001647">
    <property type="entry name" value="HTH_TetR"/>
</dbReference>
<dbReference type="HOGENOM" id="CLU_069356_15_12_6"/>
<keyword evidence="2 4" id="KW-0238">DNA-binding</keyword>
<dbReference type="PRINTS" id="PR00455">
    <property type="entry name" value="HTHTETR"/>
</dbReference>
<keyword evidence="3" id="KW-0804">Transcription</keyword>
<keyword evidence="7" id="KW-1185">Reference proteome</keyword>
<evidence type="ECO:0000259" key="5">
    <source>
        <dbReference type="PROSITE" id="PS50977"/>
    </source>
</evidence>
<feature type="DNA-binding region" description="H-T-H motif" evidence="4">
    <location>
        <begin position="34"/>
        <end position="53"/>
    </location>
</feature>
<dbReference type="GO" id="GO:0000976">
    <property type="term" value="F:transcription cis-regulatory region binding"/>
    <property type="evidence" value="ECO:0007669"/>
    <property type="project" value="TreeGrafter"/>
</dbReference>
<evidence type="ECO:0000256" key="3">
    <source>
        <dbReference type="ARBA" id="ARBA00023163"/>
    </source>
</evidence>
<protein>
    <submittedName>
        <fullName evidence="6">Transcriptional regulator, TetR family</fullName>
    </submittedName>
</protein>
<gene>
    <name evidence="6" type="ordered locus">Dd703_2513</name>
</gene>
<reference evidence="6" key="1">
    <citation type="submission" date="2009-06" db="EMBL/GenBank/DDBJ databases">
        <title>Complete sequence of Dickeya dadantii Ech703.</title>
        <authorList>
            <consortium name="US DOE Joint Genome Institute"/>
            <person name="Lucas S."/>
            <person name="Copeland A."/>
            <person name="Lapidus A."/>
            <person name="Glavina del Rio T."/>
            <person name="Dalin E."/>
            <person name="Tice H."/>
            <person name="Bruce D."/>
            <person name="Goodwin L."/>
            <person name="Pitluck S."/>
            <person name="Chertkov O."/>
            <person name="Brettin T."/>
            <person name="Detter J.C."/>
            <person name="Han C."/>
            <person name="Larimer F."/>
            <person name="Land M."/>
            <person name="Hauser L."/>
            <person name="Kyrpides N."/>
            <person name="Mikhailova N."/>
            <person name="Balakrishnan V."/>
            <person name="Glasner J."/>
            <person name="Perna N.T."/>
        </authorList>
    </citation>
    <scope>NUCLEOTIDE SEQUENCE [LARGE SCALE GENOMIC DNA]</scope>
    <source>
        <strain evidence="6">Ech703</strain>
    </source>
</reference>
<evidence type="ECO:0000256" key="2">
    <source>
        <dbReference type="ARBA" id="ARBA00023125"/>
    </source>
</evidence>
<evidence type="ECO:0000256" key="1">
    <source>
        <dbReference type="ARBA" id="ARBA00023015"/>
    </source>
</evidence>
<dbReference type="Proteomes" id="UP000002734">
    <property type="component" value="Chromosome"/>
</dbReference>
<dbReference type="PROSITE" id="PS50977">
    <property type="entry name" value="HTH_TETR_2"/>
    <property type="match status" value="1"/>
</dbReference>
<proteinExistence type="predicted"/>
<dbReference type="SUPFAM" id="SSF46689">
    <property type="entry name" value="Homeodomain-like"/>
    <property type="match status" value="1"/>
</dbReference>
<dbReference type="eggNOG" id="COG1309">
    <property type="taxonomic scope" value="Bacteria"/>
</dbReference>
<dbReference type="AlphaFoldDB" id="C6C990"/>
<dbReference type="PANTHER" id="PTHR30055:SF234">
    <property type="entry name" value="HTH-TYPE TRANSCRIPTIONAL REGULATOR BETI"/>
    <property type="match status" value="1"/>
</dbReference>
<dbReference type="Pfam" id="PF00440">
    <property type="entry name" value="TetR_N"/>
    <property type="match status" value="1"/>
</dbReference>
<sequence>MSLPRTDDKTLARRDQIIAAARYCFRHAGFHGASMAEIAAQARLSVGQIYRYFINKDDIIEEIVRRIVECRLKHMSPGKEDPLLFAPRLARRELPDDDPSWSDDHALMLEVAAEATRNPRVATILHDADRRLFQQACSLVKQRYPHFSDPEIAARVELMAVLGEGTAWRSLLPAYYAADVLQPLYENLLNLTFPQDHHE</sequence>
<feature type="domain" description="HTH tetR-type" evidence="5">
    <location>
        <begin position="11"/>
        <end position="71"/>
    </location>
</feature>
<dbReference type="STRING" id="579405.Dd703_2513"/>
<evidence type="ECO:0000313" key="6">
    <source>
        <dbReference type="EMBL" id="ACS86290.1"/>
    </source>
</evidence>
<dbReference type="KEGG" id="dda:Dd703_2513"/>
<dbReference type="InterPro" id="IPR009057">
    <property type="entry name" value="Homeodomain-like_sf"/>
</dbReference>
<keyword evidence="1" id="KW-0805">Transcription regulation</keyword>
<dbReference type="PROSITE" id="PS01081">
    <property type="entry name" value="HTH_TETR_1"/>
    <property type="match status" value="1"/>
</dbReference>
<dbReference type="RefSeq" id="WP_015854196.1">
    <property type="nucleotide sequence ID" value="NC_012880.1"/>
</dbReference>
<accession>C6C990</accession>
<dbReference type="GO" id="GO:0003700">
    <property type="term" value="F:DNA-binding transcription factor activity"/>
    <property type="evidence" value="ECO:0007669"/>
    <property type="project" value="TreeGrafter"/>
</dbReference>